<comment type="caution">
    <text evidence="7">The sequence shown here is derived from an EMBL/GenBank/DDBJ whole genome shotgun (WGS) entry which is preliminary data.</text>
</comment>
<evidence type="ECO:0000313" key="8">
    <source>
        <dbReference type="Proteomes" id="UP001162156"/>
    </source>
</evidence>
<reference evidence="7" key="1">
    <citation type="journal article" date="2023" name="Insect Mol. Biol.">
        <title>Genome sequencing provides insights into the evolution of gene families encoding plant cell wall-degrading enzymes in longhorned beetles.</title>
        <authorList>
            <person name="Shin N.R."/>
            <person name="Okamura Y."/>
            <person name="Kirsch R."/>
            <person name="Pauchet Y."/>
        </authorList>
    </citation>
    <scope>NUCLEOTIDE SEQUENCE</scope>
    <source>
        <strain evidence="7">RBIC_L_NR</strain>
    </source>
</reference>
<dbReference type="AlphaFoldDB" id="A0AAV8XPW3"/>
<dbReference type="InterPro" id="IPR000832">
    <property type="entry name" value="GPCR_2_secretin-like"/>
</dbReference>
<dbReference type="GO" id="GO:0005886">
    <property type="term" value="C:plasma membrane"/>
    <property type="evidence" value="ECO:0007669"/>
    <property type="project" value="TreeGrafter"/>
</dbReference>
<evidence type="ECO:0000256" key="3">
    <source>
        <dbReference type="ARBA" id="ARBA00022989"/>
    </source>
</evidence>
<dbReference type="PANTHER" id="PTHR47154">
    <property type="entry name" value="G-PROTEIN COUPLED RECEPTOR MTH-RELATED"/>
    <property type="match status" value="1"/>
</dbReference>
<keyword evidence="2 6" id="KW-0812">Transmembrane</keyword>
<dbReference type="InterPro" id="IPR051384">
    <property type="entry name" value="Mth_GPCR"/>
</dbReference>
<evidence type="ECO:0000256" key="5">
    <source>
        <dbReference type="SAM" id="MobiDB-lite"/>
    </source>
</evidence>
<gene>
    <name evidence="7" type="ORF">NQ314_010683</name>
</gene>
<dbReference type="GO" id="GO:0008528">
    <property type="term" value="F:G protein-coupled peptide receptor activity"/>
    <property type="evidence" value="ECO:0007669"/>
    <property type="project" value="TreeGrafter"/>
</dbReference>
<dbReference type="Proteomes" id="UP001162156">
    <property type="component" value="Unassembled WGS sequence"/>
</dbReference>
<evidence type="ECO:0000256" key="4">
    <source>
        <dbReference type="ARBA" id="ARBA00023136"/>
    </source>
</evidence>
<keyword evidence="4 6" id="KW-0472">Membrane</keyword>
<keyword evidence="3 6" id="KW-1133">Transmembrane helix</keyword>
<dbReference type="EMBL" id="JANEYF010002974">
    <property type="protein sequence ID" value="KAJ8940522.1"/>
    <property type="molecule type" value="Genomic_DNA"/>
</dbReference>
<evidence type="ECO:0000256" key="2">
    <source>
        <dbReference type="ARBA" id="ARBA00022692"/>
    </source>
</evidence>
<dbReference type="PANTHER" id="PTHR47154:SF2">
    <property type="entry name" value="G-PROTEIN COUPLED RECEPTOR MTH-RELATED"/>
    <property type="match status" value="1"/>
</dbReference>
<evidence type="ECO:0000313" key="7">
    <source>
        <dbReference type="EMBL" id="KAJ8940522.1"/>
    </source>
</evidence>
<feature type="region of interest" description="Disordered" evidence="5">
    <location>
        <begin position="107"/>
        <end position="126"/>
    </location>
</feature>
<organism evidence="7 8">
    <name type="scientific">Rhamnusium bicolor</name>
    <dbReference type="NCBI Taxonomy" id="1586634"/>
    <lineage>
        <taxon>Eukaryota</taxon>
        <taxon>Metazoa</taxon>
        <taxon>Ecdysozoa</taxon>
        <taxon>Arthropoda</taxon>
        <taxon>Hexapoda</taxon>
        <taxon>Insecta</taxon>
        <taxon>Pterygota</taxon>
        <taxon>Neoptera</taxon>
        <taxon>Endopterygota</taxon>
        <taxon>Coleoptera</taxon>
        <taxon>Polyphaga</taxon>
        <taxon>Cucujiformia</taxon>
        <taxon>Chrysomeloidea</taxon>
        <taxon>Cerambycidae</taxon>
        <taxon>Lepturinae</taxon>
        <taxon>Rhagiini</taxon>
        <taxon>Rhamnusium</taxon>
    </lineage>
</organism>
<comment type="subcellular location">
    <subcellularLocation>
        <location evidence="1">Membrane</location>
        <topology evidence="1">Multi-pass membrane protein</topology>
    </subcellularLocation>
</comment>
<protein>
    <recommendedName>
        <fullName evidence="9">G-protein coupled receptors family 2 profile 2 domain-containing protein</fullName>
    </recommendedName>
</protein>
<evidence type="ECO:0000256" key="6">
    <source>
        <dbReference type="SAM" id="Phobius"/>
    </source>
</evidence>
<name>A0AAV8XPW3_9CUCU</name>
<evidence type="ECO:0008006" key="9">
    <source>
        <dbReference type="Google" id="ProtNLM"/>
    </source>
</evidence>
<sequence length="126" mass="14537">MCIDIWLAFSGLRGFYGRENMEKTLYTIFRVYAWGSPSLIVLFLFVFNTYGNQNSSFYPGIGVNLCFLSGHLQILLYYFGPILLLVVINTVLFILTAINIQKVKKETSMLQDPGSRRYNSRDDEKK</sequence>
<proteinExistence type="predicted"/>
<dbReference type="Pfam" id="PF00002">
    <property type="entry name" value="7tm_2"/>
    <property type="match status" value="1"/>
</dbReference>
<feature type="transmembrane region" description="Helical" evidence="6">
    <location>
        <begin position="82"/>
        <end position="100"/>
    </location>
</feature>
<keyword evidence="8" id="KW-1185">Reference proteome</keyword>
<accession>A0AAV8XPW3</accession>
<feature type="transmembrane region" description="Helical" evidence="6">
    <location>
        <begin position="31"/>
        <end position="50"/>
    </location>
</feature>
<evidence type="ECO:0000256" key="1">
    <source>
        <dbReference type="ARBA" id="ARBA00004141"/>
    </source>
</evidence>
<dbReference type="Gene3D" id="1.20.1070.10">
    <property type="entry name" value="Rhodopsin 7-helix transmembrane proteins"/>
    <property type="match status" value="1"/>
</dbReference>